<dbReference type="NCBIfam" id="TIGR00330">
    <property type="entry name" value="glpX"/>
    <property type="match status" value="1"/>
</dbReference>
<evidence type="ECO:0000256" key="5">
    <source>
        <dbReference type="ARBA" id="ARBA00023211"/>
    </source>
</evidence>
<evidence type="ECO:0000313" key="12">
    <source>
        <dbReference type="Proteomes" id="UP000093514"/>
    </source>
</evidence>
<keyword evidence="5 9" id="KW-0464">Manganese</keyword>
<dbReference type="SUPFAM" id="SSF56655">
    <property type="entry name" value="Carbohydrate phosphatase"/>
    <property type="match status" value="1"/>
</dbReference>
<protein>
    <recommendedName>
        <fullName evidence="8">Fructose-1,6-bisphosphatase</fullName>
    </recommendedName>
</protein>
<dbReference type="RefSeq" id="WP_068719582.1">
    <property type="nucleotide sequence ID" value="NZ_LWDV01000010.1"/>
</dbReference>
<dbReference type="GO" id="GO:0046872">
    <property type="term" value="F:metal ion binding"/>
    <property type="evidence" value="ECO:0007669"/>
    <property type="project" value="UniProtKB-KW"/>
</dbReference>
<dbReference type="AlphaFoldDB" id="A0A1C0A6A2"/>
<dbReference type="PANTHER" id="PTHR30447:SF0">
    <property type="entry name" value="FRUCTOSE-1,6-BISPHOSPHATASE 1 CLASS 2-RELATED"/>
    <property type="match status" value="1"/>
</dbReference>
<dbReference type="GO" id="GO:0030388">
    <property type="term" value="P:fructose 1,6-bisphosphate metabolic process"/>
    <property type="evidence" value="ECO:0007669"/>
    <property type="project" value="TreeGrafter"/>
</dbReference>
<feature type="binding site" evidence="10">
    <location>
        <position position="121"/>
    </location>
    <ligand>
        <name>substrate</name>
    </ligand>
</feature>
<evidence type="ECO:0000256" key="7">
    <source>
        <dbReference type="ARBA" id="ARBA00024331"/>
    </source>
</evidence>
<feature type="binding site" evidence="10">
    <location>
        <begin position="191"/>
        <end position="193"/>
    </location>
    <ligand>
        <name>substrate</name>
    </ligand>
</feature>
<dbReference type="CDD" id="cd01516">
    <property type="entry name" value="FBPase_glpX"/>
    <property type="match status" value="1"/>
</dbReference>
<sequence length="328" mass="34815">MQRELAIEFVRVTEAAAIASARWMGRGDKDSADQAAVDAMRGMFDTIDIDGEVVIGEGEIDEAPMLYIGEKIGTRDGEVPKVDIAVDPLEGTTIIAEGRPNALSVLAVASHGSLLHAPDMYMNKIAVGPEAKGAIDIDRSVEENVKAVAKAKSKAVEDITVVILDKPRHRGADGLIEQVRRVGARIKLIKDGDVAGALATALPDTGVDIMMGIGGAPEGVLAAAGLKCIGGDMQARLIPRNDEEVERAKEMGIEDVNAALRLEDLAAGDEIIFSATGVTDGEMLEGVRFQGNKAITHSLVMRSKTGTMRLVEAIHCLDQKPLPFGQEF</sequence>
<dbReference type="OrthoDB" id="9779353at2"/>
<feature type="binding site" evidence="9">
    <location>
        <position position="218"/>
    </location>
    <ligand>
        <name>Mn(2+)</name>
        <dbReference type="ChEBI" id="CHEBI:29035"/>
        <label>2</label>
    </ligand>
</feature>
<dbReference type="Gene3D" id="3.30.540.10">
    <property type="entry name" value="Fructose-1,6-Bisphosphatase, subunit A, domain 1"/>
    <property type="match status" value="1"/>
</dbReference>
<dbReference type="Gene3D" id="3.40.190.90">
    <property type="match status" value="1"/>
</dbReference>
<dbReference type="EMBL" id="LWDV01000010">
    <property type="protein sequence ID" value="OCL25670.1"/>
    <property type="molecule type" value="Genomic_DNA"/>
</dbReference>
<dbReference type="Proteomes" id="UP000093514">
    <property type="component" value="Unassembled WGS sequence"/>
</dbReference>
<evidence type="ECO:0000256" key="4">
    <source>
        <dbReference type="ARBA" id="ARBA00022801"/>
    </source>
</evidence>
<reference evidence="12" key="1">
    <citation type="submission" date="2016-07" db="EMBL/GenBank/DDBJ databases">
        <authorList>
            <person name="Florea S."/>
            <person name="Webb J.S."/>
            <person name="Jaromczyk J."/>
            <person name="Schardl C.L."/>
        </authorList>
    </citation>
    <scope>NUCLEOTIDE SEQUENCE [LARGE SCALE GENOMIC DNA]</scope>
    <source>
        <strain evidence="12">Z6</strain>
    </source>
</reference>
<proteinExistence type="inferred from homology"/>
<dbReference type="GO" id="GO:0042132">
    <property type="term" value="F:fructose 1,6-bisphosphate 1-phosphatase activity"/>
    <property type="evidence" value="ECO:0007669"/>
    <property type="project" value="UniProtKB-EC"/>
</dbReference>
<accession>A0A1C0A6A2</accession>
<comment type="pathway">
    <text evidence="7">Carbohydrate biosynthesis.</text>
</comment>
<comment type="cofactor">
    <cofactor evidence="9">
        <name>Mn(2+)</name>
        <dbReference type="ChEBI" id="CHEBI:29035"/>
    </cofactor>
</comment>
<feature type="binding site" evidence="10">
    <location>
        <begin position="90"/>
        <end position="92"/>
    </location>
    <ligand>
        <name>substrate</name>
    </ligand>
</feature>
<organism evidence="11 12">
    <name type="scientific">Orenia metallireducens</name>
    <dbReference type="NCBI Taxonomy" id="1413210"/>
    <lineage>
        <taxon>Bacteria</taxon>
        <taxon>Bacillati</taxon>
        <taxon>Bacillota</taxon>
        <taxon>Clostridia</taxon>
        <taxon>Halanaerobiales</taxon>
        <taxon>Halobacteroidaceae</taxon>
        <taxon>Orenia</taxon>
    </lineage>
</organism>
<keyword evidence="6 8" id="KW-0119">Carbohydrate metabolism</keyword>
<dbReference type="InterPro" id="IPR004464">
    <property type="entry name" value="FBPase_class-2/SBPase"/>
</dbReference>
<feature type="binding site" evidence="9">
    <location>
        <position position="90"/>
    </location>
    <ligand>
        <name>Mn(2+)</name>
        <dbReference type="ChEBI" id="CHEBI:29035"/>
        <label>2</label>
    </ligand>
</feature>
<evidence type="ECO:0000256" key="6">
    <source>
        <dbReference type="ARBA" id="ARBA00023277"/>
    </source>
</evidence>
<evidence type="ECO:0000256" key="8">
    <source>
        <dbReference type="PIRNR" id="PIRNR004532"/>
    </source>
</evidence>
<dbReference type="FunFam" id="3.40.190.90:FF:000001">
    <property type="entry name" value="Fructose-1,6-bisphosphatase"/>
    <property type="match status" value="1"/>
</dbReference>
<evidence type="ECO:0000256" key="10">
    <source>
        <dbReference type="PIRSR" id="PIRSR004532-2"/>
    </source>
</evidence>
<comment type="similarity">
    <text evidence="2 8">Belongs to the FBPase class 2 family.</text>
</comment>
<name>A0A1C0A6A2_9FIRM</name>
<feature type="binding site" evidence="10">
    <location>
        <begin position="166"/>
        <end position="168"/>
    </location>
    <ligand>
        <name>substrate</name>
    </ligand>
</feature>
<feature type="binding site" evidence="9">
    <location>
        <position position="57"/>
    </location>
    <ligand>
        <name>Mn(2+)</name>
        <dbReference type="ChEBI" id="CHEBI:29035"/>
        <label>1</label>
    </ligand>
</feature>
<evidence type="ECO:0000256" key="3">
    <source>
        <dbReference type="ARBA" id="ARBA00022723"/>
    </source>
</evidence>
<evidence type="ECO:0000256" key="2">
    <source>
        <dbReference type="ARBA" id="ARBA00008989"/>
    </source>
</evidence>
<reference evidence="11 12" key="2">
    <citation type="submission" date="2016-08" db="EMBL/GenBank/DDBJ databases">
        <title>Orenia metallireducens sp. nov. strain Z6, a Novel Metal-reducing Firmicute from the Deep Subsurface.</title>
        <authorList>
            <person name="Maxim B.I."/>
            <person name="Kenneth K."/>
            <person name="Flynn T.M."/>
            <person name="Oloughlin E.J."/>
            <person name="Locke R.A."/>
            <person name="Weber J.R."/>
            <person name="Egan S.M."/>
            <person name="Mackie R.I."/>
            <person name="Cann I.K."/>
        </authorList>
    </citation>
    <scope>NUCLEOTIDE SEQUENCE [LARGE SCALE GENOMIC DNA]</scope>
    <source>
        <strain evidence="11 12">Z6</strain>
    </source>
</reference>
<dbReference type="PANTHER" id="PTHR30447">
    <property type="entry name" value="FRUCTOSE-1,6-BISPHOSPHATASE CLASS 2"/>
    <property type="match status" value="1"/>
</dbReference>
<feature type="binding site" evidence="10">
    <location>
        <position position="215"/>
    </location>
    <ligand>
        <name>substrate</name>
    </ligand>
</feature>
<dbReference type="GO" id="GO:0006071">
    <property type="term" value="P:glycerol metabolic process"/>
    <property type="evidence" value="ECO:0007669"/>
    <property type="project" value="InterPro"/>
</dbReference>
<keyword evidence="4" id="KW-0378">Hydrolase</keyword>
<keyword evidence="12" id="KW-1185">Reference proteome</keyword>
<comment type="caution">
    <text evidence="11">The sequence shown here is derived from an EMBL/GenBank/DDBJ whole genome shotgun (WGS) entry which is preliminary data.</text>
</comment>
<dbReference type="PIRSF" id="PIRSF004532">
    <property type="entry name" value="GlpX"/>
    <property type="match status" value="1"/>
</dbReference>
<keyword evidence="3 9" id="KW-0479">Metal-binding</keyword>
<feature type="binding site" evidence="9">
    <location>
        <position position="87"/>
    </location>
    <ligand>
        <name>Mn(2+)</name>
        <dbReference type="ChEBI" id="CHEBI:29035"/>
        <label>2</label>
    </ligand>
</feature>
<evidence type="ECO:0000256" key="1">
    <source>
        <dbReference type="ARBA" id="ARBA00001273"/>
    </source>
</evidence>
<dbReference type="GO" id="GO:0005829">
    <property type="term" value="C:cytosol"/>
    <property type="evidence" value="ECO:0007669"/>
    <property type="project" value="TreeGrafter"/>
</dbReference>
<evidence type="ECO:0000256" key="9">
    <source>
        <dbReference type="PIRSR" id="PIRSR004532-1"/>
    </source>
</evidence>
<gene>
    <name evidence="11" type="ORF">U472_15175</name>
</gene>
<feature type="binding site" evidence="9">
    <location>
        <position position="33"/>
    </location>
    <ligand>
        <name>Mn(2+)</name>
        <dbReference type="ChEBI" id="CHEBI:29035"/>
        <label>1</label>
    </ligand>
</feature>
<dbReference type="GO" id="GO:0006094">
    <property type="term" value="P:gluconeogenesis"/>
    <property type="evidence" value="ECO:0007669"/>
    <property type="project" value="InterPro"/>
</dbReference>
<dbReference type="Pfam" id="PF03320">
    <property type="entry name" value="FBPase_glpX"/>
    <property type="match status" value="1"/>
</dbReference>
<evidence type="ECO:0000313" key="11">
    <source>
        <dbReference type="EMBL" id="OCL25670.1"/>
    </source>
</evidence>
<comment type="catalytic activity">
    <reaction evidence="1">
        <text>beta-D-fructose 1,6-bisphosphate + H2O = beta-D-fructose 6-phosphate + phosphate</text>
        <dbReference type="Rhea" id="RHEA:11064"/>
        <dbReference type="ChEBI" id="CHEBI:15377"/>
        <dbReference type="ChEBI" id="CHEBI:32966"/>
        <dbReference type="ChEBI" id="CHEBI:43474"/>
        <dbReference type="ChEBI" id="CHEBI:57634"/>
        <dbReference type="EC" id="3.1.3.11"/>
    </reaction>
</comment>